<comment type="caution">
    <text evidence="2">The sequence shown here is derived from an EMBL/GenBank/DDBJ whole genome shotgun (WGS) entry which is preliminary data.</text>
</comment>
<proteinExistence type="predicted"/>
<dbReference type="Proteomes" id="UP000317036">
    <property type="component" value="Unassembled WGS sequence"/>
</dbReference>
<organism evidence="2 3">
    <name type="scientific">Paenibacillus cremeus</name>
    <dbReference type="NCBI Taxonomy" id="2163881"/>
    <lineage>
        <taxon>Bacteria</taxon>
        <taxon>Bacillati</taxon>
        <taxon>Bacillota</taxon>
        <taxon>Bacilli</taxon>
        <taxon>Bacillales</taxon>
        <taxon>Paenibacillaceae</taxon>
        <taxon>Paenibacillus</taxon>
    </lineage>
</organism>
<evidence type="ECO:0000256" key="1">
    <source>
        <dbReference type="SAM" id="Phobius"/>
    </source>
</evidence>
<protein>
    <submittedName>
        <fullName evidence="2">Uncharacterized protein</fullName>
    </submittedName>
</protein>
<feature type="transmembrane region" description="Helical" evidence="1">
    <location>
        <begin position="49"/>
        <end position="71"/>
    </location>
</feature>
<evidence type="ECO:0000313" key="3">
    <source>
        <dbReference type="Proteomes" id="UP000317036"/>
    </source>
</evidence>
<dbReference type="EMBL" id="VNJI01000093">
    <property type="protein sequence ID" value="TVX98381.1"/>
    <property type="molecule type" value="Genomic_DNA"/>
</dbReference>
<name>A0A559JES2_9BACL</name>
<dbReference type="AlphaFoldDB" id="A0A559JES2"/>
<sequence>MMEAGKQFLSISSKLIVLVLIAFPILAGIDYFTNVSFAPFEQYKKMIAAAWTLLTAYWEWVTVLFITPILCQGAYKLYAPLAEEIRHNLFEKRDDPFVEHTLYFSFASSVYAPSPSLDSLGKCYPVSQYILSVFCPSIQGCNL</sequence>
<keyword evidence="1" id="KW-0812">Transmembrane</keyword>
<keyword evidence="1" id="KW-0472">Membrane</keyword>
<evidence type="ECO:0000313" key="2">
    <source>
        <dbReference type="EMBL" id="TVX98381.1"/>
    </source>
</evidence>
<reference evidence="2 3" key="1">
    <citation type="submission" date="2019-07" db="EMBL/GenBank/DDBJ databases">
        <authorList>
            <person name="Kim J."/>
        </authorList>
    </citation>
    <scope>NUCLEOTIDE SEQUENCE [LARGE SCALE GENOMIC DNA]</scope>
    <source>
        <strain evidence="2 3">JC52</strain>
    </source>
</reference>
<keyword evidence="1" id="KW-1133">Transmembrane helix</keyword>
<dbReference type="RefSeq" id="WP_144855151.1">
    <property type="nucleotide sequence ID" value="NZ_VNJI01000093.1"/>
</dbReference>
<feature type="transmembrane region" description="Helical" evidence="1">
    <location>
        <begin position="12"/>
        <end position="29"/>
    </location>
</feature>
<keyword evidence="3" id="KW-1185">Reference proteome</keyword>
<gene>
    <name evidence="2" type="ORF">FPZ49_34525</name>
</gene>
<dbReference type="OrthoDB" id="2844083at2"/>
<accession>A0A559JES2</accession>